<accession>A0A835D239</accession>
<dbReference type="OrthoDB" id="672127at2759"/>
<keyword evidence="3" id="KW-1185">Reference proteome</keyword>
<evidence type="ECO:0000313" key="2">
    <source>
        <dbReference type="EMBL" id="KAF8387633.1"/>
    </source>
</evidence>
<evidence type="ECO:0000256" key="1">
    <source>
        <dbReference type="SAM" id="Coils"/>
    </source>
</evidence>
<name>A0A835D239_TETSI</name>
<sequence>MKAESSAPRLLSHRAIHLDAIRHISLPAGELIVNEGGDYNSIEIGILNKQVVDSIKGKPDHVPPSAFRKACCIYRVHEKFRKINKNAYTPDTVAIGPFYRGEERLKAMEEYKLRYLHTLLDRTTRISERKLEEYDEAIRKLDEKAREYYSAR</sequence>
<reference evidence="2 3" key="1">
    <citation type="submission" date="2020-04" db="EMBL/GenBank/DDBJ databases">
        <title>Plant Genome Project.</title>
        <authorList>
            <person name="Zhang R.-G."/>
        </authorList>
    </citation>
    <scope>NUCLEOTIDE SEQUENCE [LARGE SCALE GENOMIC DNA]</scope>
    <source>
        <strain evidence="2">YNK0</strain>
        <tissue evidence="2">Leaf</tissue>
    </source>
</reference>
<feature type="coiled-coil region" evidence="1">
    <location>
        <begin position="124"/>
        <end position="151"/>
    </location>
</feature>
<dbReference type="PANTHER" id="PTHR31170">
    <property type="entry name" value="BNAC04G53230D PROTEIN"/>
    <property type="match status" value="1"/>
</dbReference>
<dbReference type="EMBL" id="JABCRI010000020">
    <property type="protein sequence ID" value="KAF8387633.1"/>
    <property type="molecule type" value="Genomic_DNA"/>
</dbReference>
<organism evidence="2 3">
    <name type="scientific">Tetracentron sinense</name>
    <name type="common">Spur-leaf</name>
    <dbReference type="NCBI Taxonomy" id="13715"/>
    <lineage>
        <taxon>Eukaryota</taxon>
        <taxon>Viridiplantae</taxon>
        <taxon>Streptophyta</taxon>
        <taxon>Embryophyta</taxon>
        <taxon>Tracheophyta</taxon>
        <taxon>Spermatophyta</taxon>
        <taxon>Magnoliopsida</taxon>
        <taxon>Trochodendrales</taxon>
        <taxon>Trochodendraceae</taxon>
        <taxon>Tetracentron</taxon>
    </lineage>
</organism>
<evidence type="ECO:0000313" key="3">
    <source>
        <dbReference type="Proteomes" id="UP000655225"/>
    </source>
</evidence>
<dbReference type="Pfam" id="PF03140">
    <property type="entry name" value="DUF247"/>
    <property type="match status" value="1"/>
</dbReference>
<dbReference type="InterPro" id="IPR004158">
    <property type="entry name" value="DUF247_pln"/>
</dbReference>
<dbReference type="Proteomes" id="UP000655225">
    <property type="component" value="Unassembled WGS sequence"/>
</dbReference>
<dbReference type="AlphaFoldDB" id="A0A835D239"/>
<proteinExistence type="predicted"/>
<gene>
    <name evidence="2" type="ORF">HHK36_026286</name>
</gene>
<keyword evidence="1" id="KW-0175">Coiled coil</keyword>
<comment type="caution">
    <text evidence="2">The sequence shown here is derived from an EMBL/GenBank/DDBJ whole genome shotgun (WGS) entry which is preliminary data.</text>
</comment>
<protein>
    <submittedName>
        <fullName evidence="2">Uncharacterized protein</fullName>
    </submittedName>
</protein>
<dbReference type="PANTHER" id="PTHR31170:SF25">
    <property type="entry name" value="BNAA09G04570D PROTEIN"/>
    <property type="match status" value="1"/>
</dbReference>